<dbReference type="GO" id="GO:0046983">
    <property type="term" value="F:protein dimerization activity"/>
    <property type="evidence" value="ECO:0007669"/>
    <property type="project" value="InterPro"/>
</dbReference>
<organism evidence="3 4">
    <name type="scientific">Staphylotrichum tortipilum</name>
    <dbReference type="NCBI Taxonomy" id="2831512"/>
    <lineage>
        <taxon>Eukaryota</taxon>
        <taxon>Fungi</taxon>
        <taxon>Dikarya</taxon>
        <taxon>Ascomycota</taxon>
        <taxon>Pezizomycotina</taxon>
        <taxon>Sordariomycetes</taxon>
        <taxon>Sordariomycetidae</taxon>
        <taxon>Sordariales</taxon>
        <taxon>Chaetomiaceae</taxon>
        <taxon>Staphylotrichum</taxon>
    </lineage>
</organism>
<dbReference type="EMBL" id="MU855944">
    <property type="protein sequence ID" value="KAK3898392.1"/>
    <property type="molecule type" value="Genomic_DNA"/>
</dbReference>
<gene>
    <name evidence="3" type="ORF">C8A05DRAFT_19018</name>
</gene>
<dbReference type="Gene3D" id="4.10.280.10">
    <property type="entry name" value="Helix-loop-helix DNA-binding domain"/>
    <property type="match status" value="1"/>
</dbReference>
<proteinExistence type="predicted"/>
<dbReference type="SMART" id="SM00353">
    <property type="entry name" value="HLH"/>
    <property type="match status" value="1"/>
</dbReference>
<feature type="region of interest" description="Disordered" evidence="1">
    <location>
        <begin position="117"/>
        <end position="197"/>
    </location>
</feature>
<sequence length="360" mass="37253">LLPAYDSLGQPVVGLETLSWCSPESTYLVPTSDGPATGFFPLQSGTASVYPGLGAMLHWPTPASSFSLMGVVPSEDPWPVETDSDGCSLFSSVDAPSPRASQQYPAVAEFIAMASTAQKKDSSSPKAEQPSPAAVQNKPTTTAKPPAHVRKHSGTIQLRTAARKPRKQAGLGPGSGGNADAAAAGGGGDEDDDDDLTPEERRARRAHNRVEKQYRTRLNAQFERLLAVVMPTPVLGRRHSAGAGVGDATEAEAARGNDAGLELGGVGVGEDDEKRLSKAEVLDLALRRIRALEAERERLDGERGVLVGSMRAAMAVAGVPWFPVGGRGCGEGKELGELGAGVGGVGWGAEGEGWVGGVVG</sequence>
<dbReference type="Pfam" id="PF00010">
    <property type="entry name" value="HLH"/>
    <property type="match status" value="1"/>
</dbReference>
<evidence type="ECO:0000313" key="3">
    <source>
        <dbReference type="EMBL" id="KAK3898392.1"/>
    </source>
</evidence>
<dbReference type="InterPro" id="IPR036638">
    <property type="entry name" value="HLH_DNA-bd_sf"/>
</dbReference>
<dbReference type="InterPro" id="IPR011598">
    <property type="entry name" value="bHLH_dom"/>
</dbReference>
<feature type="domain" description="BHLH" evidence="2">
    <location>
        <begin position="202"/>
        <end position="292"/>
    </location>
</feature>
<accession>A0AAN6MDN8</accession>
<dbReference type="PROSITE" id="PS50888">
    <property type="entry name" value="BHLH"/>
    <property type="match status" value="1"/>
</dbReference>
<comment type="caution">
    <text evidence="3">The sequence shown here is derived from an EMBL/GenBank/DDBJ whole genome shotgun (WGS) entry which is preliminary data.</text>
</comment>
<feature type="non-terminal residue" evidence="3">
    <location>
        <position position="1"/>
    </location>
</feature>
<dbReference type="Proteomes" id="UP001303889">
    <property type="component" value="Unassembled WGS sequence"/>
</dbReference>
<feature type="compositionally biased region" description="Acidic residues" evidence="1">
    <location>
        <begin position="188"/>
        <end position="197"/>
    </location>
</feature>
<evidence type="ECO:0000313" key="4">
    <source>
        <dbReference type="Proteomes" id="UP001303889"/>
    </source>
</evidence>
<name>A0AAN6MDN8_9PEZI</name>
<evidence type="ECO:0000256" key="1">
    <source>
        <dbReference type="SAM" id="MobiDB-lite"/>
    </source>
</evidence>
<keyword evidence="4" id="KW-1185">Reference proteome</keyword>
<dbReference type="AlphaFoldDB" id="A0AAN6MDN8"/>
<protein>
    <recommendedName>
        <fullName evidence="2">BHLH domain-containing protein</fullName>
    </recommendedName>
</protein>
<evidence type="ECO:0000259" key="2">
    <source>
        <dbReference type="PROSITE" id="PS50888"/>
    </source>
</evidence>
<dbReference type="SUPFAM" id="SSF47459">
    <property type="entry name" value="HLH, helix-loop-helix DNA-binding domain"/>
    <property type="match status" value="1"/>
</dbReference>
<reference evidence="3" key="2">
    <citation type="submission" date="2023-05" db="EMBL/GenBank/DDBJ databases">
        <authorList>
            <consortium name="Lawrence Berkeley National Laboratory"/>
            <person name="Steindorff A."/>
            <person name="Hensen N."/>
            <person name="Bonometti L."/>
            <person name="Westerberg I."/>
            <person name="Brannstrom I.O."/>
            <person name="Guillou S."/>
            <person name="Cros-Aarteil S."/>
            <person name="Calhoun S."/>
            <person name="Haridas S."/>
            <person name="Kuo A."/>
            <person name="Mondo S."/>
            <person name="Pangilinan J."/>
            <person name="Riley R."/>
            <person name="Labutti K."/>
            <person name="Andreopoulos B."/>
            <person name="Lipzen A."/>
            <person name="Chen C."/>
            <person name="Yanf M."/>
            <person name="Daum C."/>
            <person name="Ng V."/>
            <person name="Clum A."/>
            <person name="Ohm R."/>
            <person name="Martin F."/>
            <person name="Silar P."/>
            <person name="Natvig D."/>
            <person name="Lalanne C."/>
            <person name="Gautier V."/>
            <person name="Ament-Velasquez S.L."/>
            <person name="Kruys A."/>
            <person name="Hutchinson M.I."/>
            <person name="Powell A.J."/>
            <person name="Barry K."/>
            <person name="Miller A.N."/>
            <person name="Grigoriev I.V."/>
            <person name="Debuchy R."/>
            <person name="Gladieux P."/>
            <person name="Thoren M.H."/>
            <person name="Johannesson H."/>
        </authorList>
    </citation>
    <scope>NUCLEOTIDE SEQUENCE</scope>
    <source>
        <strain evidence="3">CBS 103.79</strain>
    </source>
</reference>
<reference evidence="3" key="1">
    <citation type="journal article" date="2023" name="Mol. Phylogenet. Evol.">
        <title>Genome-scale phylogeny and comparative genomics of the fungal order Sordariales.</title>
        <authorList>
            <person name="Hensen N."/>
            <person name="Bonometti L."/>
            <person name="Westerberg I."/>
            <person name="Brannstrom I.O."/>
            <person name="Guillou S."/>
            <person name="Cros-Aarteil S."/>
            <person name="Calhoun S."/>
            <person name="Haridas S."/>
            <person name="Kuo A."/>
            <person name="Mondo S."/>
            <person name="Pangilinan J."/>
            <person name="Riley R."/>
            <person name="LaButti K."/>
            <person name="Andreopoulos B."/>
            <person name="Lipzen A."/>
            <person name="Chen C."/>
            <person name="Yan M."/>
            <person name="Daum C."/>
            <person name="Ng V."/>
            <person name="Clum A."/>
            <person name="Steindorff A."/>
            <person name="Ohm R.A."/>
            <person name="Martin F."/>
            <person name="Silar P."/>
            <person name="Natvig D.O."/>
            <person name="Lalanne C."/>
            <person name="Gautier V."/>
            <person name="Ament-Velasquez S.L."/>
            <person name="Kruys A."/>
            <person name="Hutchinson M.I."/>
            <person name="Powell A.J."/>
            <person name="Barry K."/>
            <person name="Miller A.N."/>
            <person name="Grigoriev I.V."/>
            <person name="Debuchy R."/>
            <person name="Gladieux P."/>
            <person name="Hiltunen Thoren M."/>
            <person name="Johannesson H."/>
        </authorList>
    </citation>
    <scope>NUCLEOTIDE SEQUENCE</scope>
    <source>
        <strain evidence="3">CBS 103.79</strain>
    </source>
</reference>